<evidence type="ECO:0008006" key="3">
    <source>
        <dbReference type="Google" id="ProtNLM"/>
    </source>
</evidence>
<dbReference type="AlphaFoldDB" id="A0A197JCR8"/>
<protein>
    <recommendedName>
        <fullName evidence="3">F-box domain-containing protein</fullName>
    </recommendedName>
</protein>
<reference evidence="1 2" key="1">
    <citation type="submission" date="2016-05" db="EMBL/GenBank/DDBJ databases">
        <title>Genome sequencing reveals origins of a unique bacterial endosymbiosis in the earliest lineages of terrestrial Fungi.</title>
        <authorList>
            <consortium name="DOE Joint Genome Institute"/>
            <person name="Uehling J."/>
            <person name="Gryganskyi A."/>
            <person name="Hameed K."/>
            <person name="Tschaplinski T."/>
            <person name="Misztal P."/>
            <person name="Wu S."/>
            <person name="Desiro A."/>
            <person name="Vande Pol N."/>
            <person name="Du Z.-Y."/>
            <person name="Zienkiewicz A."/>
            <person name="Zienkiewicz K."/>
            <person name="Morin E."/>
            <person name="Tisserant E."/>
            <person name="Splivallo R."/>
            <person name="Hainaut M."/>
            <person name="Henrissat B."/>
            <person name="Ohm R."/>
            <person name="Kuo A."/>
            <person name="Yan J."/>
            <person name="Lipzen A."/>
            <person name="Nolan M."/>
            <person name="Labutti K."/>
            <person name="Barry K."/>
            <person name="Goldstein A."/>
            <person name="Labbe J."/>
            <person name="Schadt C."/>
            <person name="Tuskan G."/>
            <person name="Grigoriev I."/>
            <person name="Martin F."/>
            <person name="Vilgalys R."/>
            <person name="Bonito G."/>
        </authorList>
    </citation>
    <scope>NUCLEOTIDE SEQUENCE [LARGE SCALE GENOMIC DNA]</scope>
    <source>
        <strain evidence="1 2">AG-77</strain>
    </source>
</reference>
<sequence length="425" mass="48266">MTMSSETFFGIPELVTHLLSFLDRQDLSRLMRTSRLMYTTTAPLFFRDIDLRAIPARRLAYTRNGLTALARNAHLVKDIRMDRTFFDLYYECLVTASPLKQPQGIATGAGTRAGIGPPATGTRTLVDESFPLAATASTSLEHVMFPRMNNLSRFDYNLPTPSGNWHDAENRQVEDAHLVLSKFSLMIPPAQAPHLTIARLTGLETLRLGIDYAEELMDDLVARIFFSLPSSIQVFVIRPMNTGSEWPREQGSWDDTTPTAQEAYRRDGPLNKLKEWDVCVDYLMNNPEPYFLMLPYCPELELVMVPQLSNRDDEETLAQLIVSKCPKSWGKADVDVIRAVHVVEGGASQEHPQTVWTFDHTTPSLGPASGIPRREEVKWIKEHWPKLRVAEFYPAEAERTYHVADEFIWLRDQLPGLIYTDDHSA</sequence>
<accession>A0A197JCR8</accession>
<keyword evidence="2" id="KW-1185">Reference proteome</keyword>
<gene>
    <name evidence="1" type="ORF">K457DRAFT_130922</name>
</gene>
<name>A0A197JCR8_9FUNG</name>
<evidence type="ECO:0000313" key="2">
    <source>
        <dbReference type="Proteomes" id="UP000078512"/>
    </source>
</evidence>
<dbReference type="EMBL" id="KV442136">
    <property type="protein sequence ID" value="OAQ22917.1"/>
    <property type="molecule type" value="Genomic_DNA"/>
</dbReference>
<evidence type="ECO:0000313" key="1">
    <source>
        <dbReference type="EMBL" id="OAQ22917.1"/>
    </source>
</evidence>
<dbReference type="Proteomes" id="UP000078512">
    <property type="component" value="Unassembled WGS sequence"/>
</dbReference>
<organism evidence="1 2">
    <name type="scientific">Linnemannia elongata AG-77</name>
    <dbReference type="NCBI Taxonomy" id="1314771"/>
    <lineage>
        <taxon>Eukaryota</taxon>
        <taxon>Fungi</taxon>
        <taxon>Fungi incertae sedis</taxon>
        <taxon>Mucoromycota</taxon>
        <taxon>Mortierellomycotina</taxon>
        <taxon>Mortierellomycetes</taxon>
        <taxon>Mortierellales</taxon>
        <taxon>Mortierellaceae</taxon>
        <taxon>Linnemannia</taxon>
    </lineage>
</organism>
<proteinExistence type="predicted"/>
<dbReference type="OrthoDB" id="2443174at2759"/>